<accession>A0AAV3PKW1</accession>
<proteinExistence type="predicted"/>
<evidence type="ECO:0000313" key="3">
    <source>
        <dbReference type="Proteomes" id="UP001454036"/>
    </source>
</evidence>
<dbReference type="Proteomes" id="UP001454036">
    <property type="component" value="Unassembled WGS sequence"/>
</dbReference>
<dbReference type="CDD" id="cd23431">
    <property type="entry name" value="beta-trefoil_Ricin_AtEULS3-like"/>
    <property type="match status" value="1"/>
</dbReference>
<dbReference type="InterPro" id="IPR035992">
    <property type="entry name" value="Ricin_B-like_lectins"/>
</dbReference>
<dbReference type="SUPFAM" id="SSF50370">
    <property type="entry name" value="Ricin B-like lectins"/>
    <property type="match status" value="1"/>
</dbReference>
<sequence length="199" mass="22232">MNRHGHQTPTPAASHHTSTTTHHTSSTPGHHTGTTTHQAHPLVANKPSVRVYTKAKTDYSLTIHDGEVILAPSSPADLRQHWVKDEKFGHKVKDAEGFPSFALINMKTGEALKHATKATHPVQLVSYNPDHLDESIMWTESNDLGDNYKTIRKANNIELNIDALNGDPQHGGVHEGTKIVLWEWKKGENQHWRIAPYCE</sequence>
<dbReference type="PANTHER" id="PTHR31257">
    <property type="entry name" value="RICIN B-LIKE LECTIN EULS3"/>
    <property type="match status" value="1"/>
</dbReference>
<evidence type="ECO:0008006" key="4">
    <source>
        <dbReference type="Google" id="ProtNLM"/>
    </source>
</evidence>
<dbReference type="InterPro" id="IPR040249">
    <property type="entry name" value="Ricin_B-like_lectin_EULS3-like"/>
</dbReference>
<name>A0AAV3PKW1_LITER</name>
<dbReference type="Gene3D" id="2.80.10.50">
    <property type="match status" value="1"/>
</dbReference>
<comment type="caution">
    <text evidence="2">The sequence shown here is derived from an EMBL/GenBank/DDBJ whole genome shotgun (WGS) entry which is preliminary data.</text>
</comment>
<evidence type="ECO:0000313" key="2">
    <source>
        <dbReference type="EMBL" id="GAA0150627.1"/>
    </source>
</evidence>
<feature type="compositionally biased region" description="Low complexity" evidence="1">
    <location>
        <begin position="8"/>
        <end position="37"/>
    </location>
</feature>
<keyword evidence="3" id="KW-1185">Reference proteome</keyword>
<dbReference type="PANTHER" id="PTHR31257:SF2">
    <property type="entry name" value="RICIN B-LIKE LECTIN EULS3"/>
    <property type="match status" value="1"/>
</dbReference>
<dbReference type="AlphaFoldDB" id="A0AAV3PKW1"/>
<protein>
    <recommendedName>
        <fullName evidence="4">Ricin B lectin domain-containing protein</fullName>
    </recommendedName>
</protein>
<reference evidence="2 3" key="1">
    <citation type="submission" date="2024-01" db="EMBL/GenBank/DDBJ databases">
        <title>The complete chloroplast genome sequence of Lithospermum erythrorhizon: insights into the phylogenetic relationship among Boraginaceae species and the maternal lineages of purple gromwells.</title>
        <authorList>
            <person name="Okada T."/>
            <person name="Watanabe K."/>
        </authorList>
    </citation>
    <scope>NUCLEOTIDE SEQUENCE [LARGE SCALE GENOMIC DNA]</scope>
</reference>
<gene>
    <name evidence="2" type="ORF">LIER_09526</name>
</gene>
<evidence type="ECO:0000256" key="1">
    <source>
        <dbReference type="SAM" id="MobiDB-lite"/>
    </source>
</evidence>
<organism evidence="2 3">
    <name type="scientific">Lithospermum erythrorhizon</name>
    <name type="common">Purple gromwell</name>
    <name type="synonym">Lithospermum officinale var. erythrorhizon</name>
    <dbReference type="NCBI Taxonomy" id="34254"/>
    <lineage>
        <taxon>Eukaryota</taxon>
        <taxon>Viridiplantae</taxon>
        <taxon>Streptophyta</taxon>
        <taxon>Embryophyta</taxon>
        <taxon>Tracheophyta</taxon>
        <taxon>Spermatophyta</taxon>
        <taxon>Magnoliopsida</taxon>
        <taxon>eudicotyledons</taxon>
        <taxon>Gunneridae</taxon>
        <taxon>Pentapetalae</taxon>
        <taxon>asterids</taxon>
        <taxon>lamiids</taxon>
        <taxon>Boraginales</taxon>
        <taxon>Boraginaceae</taxon>
        <taxon>Boraginoideae</taxon>
        <taxon>Lithospermeae</taxon>
        <taxon>Lithospermum</taxon>
    </lineage>
</organism>
<feature type="region of interest" description="Disordered" evidence="1">
    <location>
        <begin position="1"/>
        <end position="45"/>
    </location>
</feature>
<dbReference type="EMBL" id="BAABME010001625">
    <property type="protein sequence ID" value="GAA0150627.1"/>
    <property type="molecule type" value="Genomic_DNA"/>
</dbReference>